<comment type="catalytic activity">
    <reaction evidence="4">
        <text>5,6-dihydrothymine + NAD(+) = thymine + NADH + H(+)</text>
        <dbReference type="Rhea" id="RHEA:28791"/>
        <dbReference type="ChEBI" id="CHEBI:15378"/>
        <dbReference type="ChEBI" id="CHEBI:17821"/>
        <dbReference type="ChEBI" id="CHEBI:27468"/>
        <dbReference type="ChEBI" id="CHEBI:57540"/>
        <dbReference type="ChEBI" id="CHEBI:57945"/>
        <dbReference type="EC" id="1.3.1.1"/>
    </reaction>
</comment>
<dbReference type="InterPro" id="IPR009051">
    <property type="entry name" value="Helical_ferredxn"/>
</dbReference>
<dbReference type="RefSeq" id="WP_083381557.1">
    <property type="nucleotide sequence ID" value="NZ_CACVTN010000081.1"/>
</dbReference>
<dbReference type="Pfam" id="PF14691">
    <property type="entry name" value="Fer4_20"/>
    <property type="match status" value="1"/>
</dbReference>
<dbReference type="Pfam" id="PF07992">
    <property type="entry name" value="Pyr_redox_2"/>
    <property type="match status" value="1"/>
</dbReference>
<dbReference type="InterPro" id="IPR036188">
    <property type="entry name" value="FAD/NAD-bd_sf"/>
</dbReference>
<evidence type="ECO:0000256" key="4">
    <source>
        <dbReference type="ARBA" id="ARBA00047685"/>
    </source>
</evidence>
<gene>
    <name evidence="11" type="ORF">SAMN04487834_10026</name>
</gene>
<dbReference type="Proteomes" id="UP000183028">
    <property type="component" value="Unassembled WGS sequence"/>
</dbReference>
<dbReference type="GO" id="GO:0051536">
    <property type="term" value="F:iron-sulfur cluster binding"/>
    <property type="evidence" value="ECO:0007669"/>
    <property type="project" value="InterPro"/>
</dbReference>
<evidence type="ECO:0000256" key="5">
    <source>
        <dbReference type="ARBA" id="ARBA00048792"/>
    </source>
</evidence>
<dbReference type="STRING" id="322505.SAMN04487836_11447"/>
<feature type="domain" description="FAD/NAD(P)-binding" evidence="9">
    <location>
        <begin position="125"/>
        <end position="392"/>
    </location>
</feature>
<sequence length="409" mass="44637">MKETYMKECGTSFNALTVNEEASRCLLCYDAPCSKACPANTDPARFIRSVRFKNYKGAAEIIRENNGLGDICARVCPTEKYCQLGCSRSGIDRPIDIGGIQKFVTDFEKASHMHILEKGTPNGKKVGIIGTGPAALEAGLRLLIMGYQVDFYEKEGLAGGYLRTGIPEYRLPNAIVDDNIHRLENLGATFHYNTEIGKDRTFEDLKEKFDAVLVAVGYSKAKCLPMFEKNPYVISAIDFLHNVKADQGSHDVKNNVLVIGGGDVAMDVVTTLKKLGCEHVTDVVYEELSEFLASEKELAGAREAGVTIIDGYVPDAVNGNVVTFKARHIDATYTLTADQIILAVGQKPDQTFGLPMEANEVKEDNYHVDGNVFVAGDITKGDKTVVWAVKKGKEAACAIDSYLGGKDHD</sequence>
<accession>A0A1H6QA52</accession>
<dbReference type="EC" id="1.3.1.1" evidence="8"/>
<protein>
    <recommendedName>
        <fullName evidence="8">dihydrouracil dehydrogenase (NAD(+))</fullName>
        <ecNumber evidence="8">1.3.1.1</ecNumber>
    </recommendedName>
    <alternativeName>
        <fullName evidence="3">Dihydrothymine dehydrogenase</fullName>
    </alternativeName>
    <alternativeName>
        <fullName evidence="2">Dihydrouracil dehydrogenase</fullName>
    </alternativeName>
</protein>
<evidence type="ECO:0000256" key="7">
    <source>
        <dbReference type="ARBA" id="ARBA00049714"/>
    </source>
</evidence>
<dbReference type="InterPro" id="IPR023753">
    <property type="entry name" value="FAD/NAD-binding_dom"/>
</dbReference>
<dbReference type="PANTHER" id="PTHR43073:SF2">
    <property type="entry name" value="DIHYDROPYRIMIDINE DEHYDROGENASE [NADP(+)]"/>
    <property type="match status" value="1"/>
</dbReference>
<evidence type="ECO:0000256" key="6">
    <source>
        <dbReference type="ARBA" id="ARBA00049578"/>
    </source>
</evidence>
<comment type="subunit">
    <text evidence="7">Heterotetramer of 2 PreA and 2 PreT subunits.</text>
</comment>
<dbReference type="eggNOG" id="COG0493">
    <property type="taxonomic scope" value="Bacteria"/>
</dbReference>
<dbReference type="SUPFAM" id="SSF46548">
    <property type="entry name" value="alpha-helical ferredoxin"/>
    <property type="match status" value="1"/>
</dbReference>
<dbReference type="GO" id="GO:0004159">
    <property type="term" value="F:dihydropyrimidine dehydrogenase (NAD+) activity"/>
    <property type="evidence" value="ECO:0007669"/>
    <property type="project" value="UniProtKB-EC"/>
</dbReference>
<dbReference type="InterPro" id="IPR028261">
    <property type="entry name" value="DPD_II"/>
</dbReference>
<feature type="domain" description="Dihydroprymidine dehydrogenase" evidence="10">
    <location>
        <begin position="6"/>
        <end position="111"/>
    </location>
</feature>
<proteinExistence type="predicted"/>
<evidence type="ECO:0000256" key="3">
    <source>
        <dbReference type="ARBA" id="ARBA00032722"/>
    </source>
</evidence>
<evidence type="ECO:0000259" key="10">
    <source>
        <dbReference type="Pfam" id="PF14691"/>
    </source>
</evidence>
<keyword evidence="1" id="KW-0560">Oxidoreductase</keyword>
<organism evidence="11 12">
    <name type="scientific">Sharpea azabuensis</name>
    <dbReference type="NCBI Taxonomy" id="322505"/>
    <lineage>
        <taxon>Bacteria</taxon>
        <taxon>Bacillati</taxon>
        <taxon>Bacillota</taxon>
        <taxon>Erysipelotrichia</taxon>
        <taxon>Erysipelotrichales</taxon>
        <taxon>Coprobacillaceae</taxon>
        <taxon>Sharpea</taxon>
    </lineage>
</organism>
<comment type="function">
    <text evidence="6">Involved in pyrimidine base degradation. Catalyzes physiologically the reduction of uracil to 5,6-dihydrouracil (DHU) by using NADH as a specific cosubstrate. It also catalyzes the reverse reaction and the reduction of thymine to 5,6-dihydrothymine (DHT).</text>
</comment>
<comment type="catalytic activity">
    <reaction evidence="5">
        <text>5,6-dihydrouracil + NAD(+) = uracil + NADH + H(+)</text>
        <dbReference type="Rhea" id="RHEA:20189"/>
        <dbReference type="ChEBI" id="CHEBI:15378"/>
        <dbReference type="ChEBI" id="CHEBI:15901"/>
        <dbReference type="ChEBI" id="CHEBI:17568"/>
        <dbReference type="ChEBI" id="CHEBI:57540"/>
        <dbReference type="ChEBI" id="CHEBI:57945"/>
        <dbReference type="EC" id="1.3.1.1"/>
    </reaction>
</comment>
<dbReference type="PANTHER" id="PTHR43073">
    <property type="entry name" value="DIHYDROPYRIMIDINE DEHYDROGENASE [NADP(+)]"/>
    <property type="match status" value="1"/>
</dbReference>
<evidence type="ECO:0000313" key="12">
    <source>
        <dbReference type="Proteomes" id="UP000183028"/>
    </source>
</evidence>
<reference evidence="12" key="1">
    <citation type="submission" date="2016-10" db="EMBL/GenBank/DDBJ databases">
        <authorList>
            <person name="Varghese N."/>
        </authorList>
    </citation>
    <scope>NUCLEOTIDE SEQUENCE [LARGE SCALE GENOMIC DNA]</scope>
    <source>
        <strain evidence="12">DSM 20406</strain>
    </source>
</reference>
<dbReference type="Gene3D" id="3.50.50.60">
    <property type="entry name" value="FAD/NAD(P)-binding domain"/>
    <property type="match status" value="2"/>
</dbReference>
<evidence type="ECO:0000313" key="11">
    <source>
        <dbReference type="EMBL" id="SEI38716.1"/>
    </source>
</evidence>
<dbReference type="AlphaFoldDB" id="A0A1H6QA52"/>
<keyword evidence="12" id="KW-1185">Reference proteome</keyword>
<dbReference type="Gene3D" id="1.10.1060.10">
    <property type="entry name" value="Alpha-helical ferredoxin"/>
    <property type="match status" value="1"/>
</dbReference>
<dbReference type="EMBL" id="FNYK01000002">
    <property type="protein sequence ID" value="SEI38716.1"/>
    <property type="molecule type" value="Genomic_DNA"/>
</dbReference>
<evidence type="ECO:0000256" key="2">
    <source>
        <dbReference type="ARBA" id="ARBA00030119"/>
    </source>
</evidence>
<evidence type="ECO:0000256" key="1">
    <source>
        <dbReference type="ARBA" id="ARBA00023002"/>
    </source>
</evidence>
<dbReference type="PRINTS" id="PR00419">
    <property type="entry name" value="ADXRDTASE"/>
</dbReference>
<evidence type="ECO:0000256" key="8">
    <source>
        <dbReference type="ARBA" id="ARBA00049728"/>
    </source>
</evidence>
<name>A0A1H6QA52_9FIRM</name>
<evidence type="ECO:0000259" key="9">
    <source>
        <dbReference type="Pfam" id="PF07992"/>
    </source>
</evidence>
<dbReference type="SUPFAM" id="SSF51971">
    <property type="entry name" value="Nucleotide-binding domain"/>
    <property type="match status" value="1"/>
</dbReference>